<dbReference type="Gene3D" id="3.90.79.10">
    <property type="entry name" value="Nucleoside Triphosphate Pyrophosphohydrolase"/>
    <property type="match status" value="1"/>
</dbReference>
<proteinExistence type="predicted"/>
<dbReference type="SUPFAM" id="SSF55811">
    <property type="entry name" value="Nudix"/>
    <property type="match status" value="1"/>
</dbReference>
<dbReference type="HOGENOM" id="CLU_040940_1_0_1"/>
<sequence>MSPLSPTSTKALERLRAYVPPPTIYSSLPMCRRAAVLLLLFADRAGELCIVLTVRSASLRTFAGQVALPGGRADRPDETPVQTARREAYEEVGLPLDSHPFPSQVSVEHLTELPLFQAGTNIGVRPCVAYMRDITKGLAADVDDSLIPKLDPQEVASAFTVPLERFLMNDYDDDDGAMQGLDGVPWYNGNWFSWGGRKWKNHEFQAPVWNGTKLLRYKVWGMTARILVDAARIAYGRDPDFPSPKFIGDEDFIASSFAAGEMDDVRSGGSGKGQENL</sequence>
<dbReference type="GO" id="GO:0008413">
    <property type="term" value="F:8-oxo-7,8-dihydroguanosine triphosphate pyrophosphatase activity"/>
    <property type="evidence" value="ECO:0007669"/>
    <property type="project" value="EnsemblFungi"/>
</dbReference>
<keyword evidence="9" id="KW-1185">Reference proteome</keyword>
<evidence type="ECO:0000256" key="5">
    <source>
        <dbReference type="ARBA" id="ARBA00022842"/>
    </source>
</evidence>
<dbReference type="CDD" id="cd03426">
    <property type="entry name" value="NUDIX_CoAse_Nudt7"/>
    <property type="match status" value="1"/>
</dbReference>
<dbReference type="GO" id="GO:0005777">
    <property type="term" value="C:peroxisome"/>
    <property type="evidence" value="ECO:0007669"/>
    <property type="project" value="EnsemblFungi"/>
</dbReference>
<keyword evidence="4" id="KW-0378">Hydrolase</keyword>
<dbReference type="Pfam" id="PF00293">
    <property type="entry name" value="NUDIX"/>
    <property type="match status" value="1"/>
</dbReference>
<reference evidence="8 9" key="1">
    <citation type="journal article" date="2010" name="Nature">
        <title>Perigord black truffle genome uncovers evolutionary origins and mechanisms of symbiosis.</title>
        <authorList>
            <person name="Martin F."/>
            <person name="Kohler A."/>
            <person name="Murat C."/>
            <person name="Balestrini R."/>
            <person name="Coutinho P.M."/>
            <person name="Jaillon O."/>
            <person name="Montanini B."/>
            <person name="Morin E."/>
            <person name="Noel B."/>
            <person name="Percudani R."/>
            <person name="Porcel B."/>
            <person name="Rubini A."/>
            <person name="Amicucci A."/>
            <person name="Amselem J."/>
            <person name="Anthouard V."/>
            <person name="Arcioni S."/>
            <person name="Artiguenave F."/>
            <person name="Aury J.M."/>
            <person name="Ballario P."/>
            <person name="Bolchi A."/>
            <person name="Brenna A."/>
            <person name="Brun A."/>
            <person name="Buee M."/>
            <person name="Cantarel B."/>
            <person name="Chevalier G."/>
            <person name="Couloux A."/>
            <person name="Da Silva C."/>
            <person name="Denoeud F."/>
            <person name="Duplessis S."/>
            <person name="Ghignone S."/>
            <person name="Hilselberger B."/>
            <person name="Iotti M."/>
            <person name="Marcais B."/>
            <person name="Mello A."/>
            <person name="Miranda M."/>
            <person name="Pacioni G."/>
            <person name="Quesneville H."/>
            <person name="Riccioni C."/>
            <person name="Ruotolo R."/>
            <person name="Splivallo R."/>
            <person name="Stocchi V."/>
            <person name="Tisserant E."/>
            <person name="Viscomi A.R."/>
            <person name="Zambonelli A."/>
            <person name="Zampieri E."/>
            <person name="Henrissat B."/>
            <person name="Lebrun M.H."/>
            <person name="Paolocci F."/>
            <person name="Bonfante P."/>
            <person name="Ottonello S."/>
            <person name="Wincker P."/>
        </authorList>
    </citation>
    <scope>NUCLEOTIDE SEQUENCE [LARGE SCALE GENOMIC DNA]</scope>
    <source>
        <strain evidence="8 9">Mel28</strain>
    </source>
</reference>
<evidence type="ECO:0000256" key="6">
    <source>
        <dbReference type="ARBA" id="ARBA00023211"/>
    </source>
</evidence>
<evidence type="ECO:0000256" key="2">
    <source>
        <dbReference type="ARBA" id="ARBA00001946"/>
    </source>
</evidence>
<dbReference type="PANTHER" id="PTHR12992">
    <property type="entry name" value="NUDIX HYDROLASE"/>
    <property type="match status" value="1"/>
</dbReference>
<evidence type="ECO:0000313" key="8">
    <source>
        <dbReference type="EMBL" id="CAZ84500.1"/>
    </source>
</evidence>
<evidence type="ECO:0000256" key="3">
    <source>
        <dbReference type="ARBA" id="ARBA00022723"/>
    </source>
</evidence>
<comment type="cofactor">
    <cofactor evidence="1">
        <name>Mn(2+)</name>
        <dbReference type="ChEBI" id="CHEBI:29035"/>
    </cofactor>
</comment>
<evidence type="ECO:0000313" key="9">
    <source>
        <dbReference type="Proteomes" id="UP000006911"/>
    </source>
</evidence>
<feature type="domain" description="Nudix hydrolase" evidence="7">
    <location>
        <begin position="31"/>
        <end position="182"/>
    </location>
</feature>
<dbReference type="GO" id="GO:0046872">
    <property type="term" value="F:metal ion binding"/>
    <property type="evidence" value="ECO:0007669"/>
    <property type="project" value="UniProtKB-KW"/>
</dbReference>
<dbReference type="PANTHER" id="PTHR12992:SF24">
    <property type="entry name" value="PEROXISOMAL COENZYME A DIPHOSPHATASE NUDT7"/>
    <property type="match status" value="1"/>
</dbReference>
<dbReference type="OMA" id="WRMHHFF"/>
<accession>D5GJ07</accession>
<gene>
    <name evidence="8" type="ORF">GSTUM_00008767001</name>
</gene>
<name>D5GJ07_TUBMM</name>
<dbReference type="InterPro" id="IPR000086">
    <property type="entry name" value="NUDIX_hydrolase_dom"/>
</dbReference>
<dbReference type="GO" id="GO:0010945">
    <property type="term" value="F:coenzyme A diphosphatase activity"/>
    <property type="evidence" value="ECO:0007669"/>
    <property type="project" value="EnsemblFungi"/>
</dbReference>
<dbReference type="InterPro" id="IPR045121">
    <property type="entry name" value="CoAse"/>
</dbReference>
<evidence type="ECO:0000256" key="1">
    <source>
        <dbReference type="ARBA" id="ARBA00001936"/>
    </source>
</evidence>
<keyword evidence="3" id="KW-0479">Metal-binding</keyword>
<dbReference type="GO" id="GO:0015938">
    <property type="term" value="P:coenzyme A catabolic process"/>
    <property type="evidence" value="ECO:0007669"/>
    <property type="project" value="TreeGrafter"/>
</dbReference>
<dbReference type="InterPro" id="IPR015797">
    <property type="entry name" value="NUDIX_hydrolase-like_dom_sf"/>
</dbReference>
<evidence type="ECO:0000259" key="7">
    <source>
        <dbReference type="PROSITE" id="PS51462"/>
    </source>
</evidence>
<dbReference type="STRING" id="656061.D5GJ07"/>
<dbReference type="PROSITE" id="PS51462">
    <property type="entry name" value="NUDIX"/>
    <property type="match status" value="1"/>
</dbReference>
<evidence type="ECO:0000256" key="4">
    <source>
        <dbReference type="ARBA" id="ARBA00022801"/>
    </source>
</evidence>
<dbReference type="GeneID" id="9181841"/>
<protein>
    <submittedName>
        <fullName evidence="8">(Perigord truffle) hypothetical protein</fullName>
    </submittedName>
</protein>
<organism evidence="8 9">
    <name type="scientific">Tuber melanosporum (strain Mel28)</name>
    <name type="common">Perigord black truffle</name>
    <dbReference type="NCBI Taxonomy" id="656061"/>
    <lineage>
        <taxon>Eukaryota</taxon>
        <taxon>Fungi</taxon>
        <taxon>Dikarya</taxon>
        <taxon>Ascomycota</taxon>
        <taxon>Pezizomycotina</taxon>
        <taxon>Pezizomycetes</taxon>
        <taxon>Pezizales</taxon>
        <taxon>Tuberaceae</taxon>
        <taxon>Tuber</taxon>
    </lineage>
</organism>
<dbReference type="AlphaFoldDB" id="D5GJ07"/>
<keyword evidence="6" id="KW-0464">Manganese</keyword>
<dbReference type="EMBL" id="FN430329">
    <property type="protein sequence ID" value="CAZ84500.1"/>
    <property type="molecule type" value="Genomic_DNA"/>
</dbReference>
<dbReference type="InParanoid" id="D5GJ07"/>
<dbReference type="KEGG" id="tml:GSTUM_00008767001"/>
<dbReference type="RefSeq" id="XP_002840309.1">
    <property type="nucleotide sequence ID" value="XM_002840263.1"/>
</dbReference>
<dbReference type="GO" id="GO:0006281">
    <property type="term" value="P:DNA repair"/>
    <property type="evidence" value="ECO:0007669"/>
    <property type="project" value="EnsemblFungi"/>
</dbReference>
<dbReference type="eggNOG" id="KOG3069">
    <property type="taxonomic scope" value="Eukaryota"/>
</dbReference>
<dbReference type="Proteomes" id="UP000006911">
    <property type="component" value="Unassembled WGS sequence"/>
</dbReference>
<dbReference type="FunCoup" id="D5GJ07">
    <property type="interactions" value="77"/>
</dbReference>
<keyword evidence="5" id="KW-0460">Magnesium</keyword>
<comment type="cofactor">
    <cofactor evidence="2">
        <name>Mg(2+)</name>
        <dbReference type="ChEBI" id="CHEBI:18420"/>
    </cofactor>
</comment>